<dbReference type="Proteomes" id="UP000752696">
    <property type="component" value="Unassembled WGS sequence"/>
</dbReference>
<dbReference type="EMBL" id="CAJDYZ010012509">
    <property type="protein sequence ID" value="CAD1480681.1"/>
    <property type="molecule type" value="Genomic_DNA"/>
</dbReference>
<organism evidence="1 2">
    <name type="scientific">Heterotrigona itama</name>
    <dbReference type="NCBI Taxonomy" id="395501"/>
    <lineage>
        <taxon>Eukaryota</taxon>
        <taxon>Metazoa</taxon>
        <taxon>Ecdysozoa</taxon>
        <taxon>Arthropoda</taxon>
        <taxon>Hexapoda</taxon>
        <taxon>Insecta</taxon>
        <taxon>Pterygota</taxon>
        <taxon>Neoptera</taxon>
        <taxon>Endopterygota</taxon>
        <taxon>Hymenoptera</taxon>
        <taxon>Apocrita</taxon>
        <taxon>Aculeata</taxon>
        <taxon>Apoidea</taxon>
        <taxon>Anthophila</taxon>
        <taxon>Apidae</taxon>
        <taxon>Heterotrigona</taxon>
    </lineage>
</organism>
<sequence>LFFGFTNRNLKPRFIFQRASRPKKKGVRKTAIKGACNKWLIFWMGNTSKELE</sequence>
<comment type="caution">
    <text evidence="1">The sequence shown here is derived from an EMBL/GenBank/DDBJ whole genome shotgun (WGS) entry which is preliminary data.</text>
</comment>
<evidence type="ECO:0000313" key="1">
    <source>
        <dbReference type="EMBL" id="CAD1480681.1"/>
    </source>
</evidence>
<reference evidence="1" key="1">
    <citation type="submission" date="2020-07" db="EMBL/GenBank/DDBJ databases">
        <authorList>
            <person name="Nazaruddin N."/>
        </authorList>
    </citation>
    <scope>NUCLEOTIDE SEQUENCE</scope>
</reference>
<gene>
    <name evidence="1" type="ORF">MHI_LOCUS956978</name>
</gene>
<accession>A0A6V7HMX3</accession>
<name>A0A6V7HMX3_9HYME</name>
<evidence type="ECO:0000313" key="2">
    <source>
        <dbReference type="Proteomes" id="UP000752696"/>
    </source>
</evidence>
<feature type="non-terminal residue" evidence="1">
    <location>
        <position position="1"/>
    </location>
</feature>
<keyword evidence="2" id="KW-1185">Reference proteome</keyword>
<dbReference type="AlphaFoldDB" id="A0A6V7HMX3"/>
<proteinExistence type="predicted"/>
<protein>
    <submittedName>
        <fullName evidence="1">Uncharacterized protein</fullName>
    </submittedName>
</protein>
<feature type="non-terminal residue" evidence="1">
    <location>
        <position position="52"/>
    </location>
</feature>